<feature type="compositionally biased region" description="Low complexity" evidence="1">
    <location>
        <begin position="635"/>
        <end position="647"/>
    </location>
</feature>
<dbReference type="OrthoDB" id="8062037at2759"/>
<dbReference type="RefSeq" id="XP_007392851.1">
    <property type="nucleotide sequence ID" value="XM_007392789.1"/>
</dbReference>
<feature type="compositionally biased region" description="Pro residues" evidence="1">
    <location>
        <begin position="1"/>
        <end position="10"/>
    </location>
</feature>
<proteinExistence type="predicted"/>
<dbReference type="KEGG" id="pco:PHACADRAFT_251172"/>
<feature type="region of interest" description="Disordered" evidence="1">
    <location>
        <begin position="488"/>
        <end position="517"/>
    </location>
</feature>
<dbReference type="GeneID" id="18915147"/>
<feature type="compositionally biased region" description="Pro residues" evidence="1">
    <location>
        <begin position="605"/>
        <end position="622"/>
    </location>
</feature>
<evidence type="ECO:0000313" key="3">
    <source>
        <dbReference type="Proteomes" id="UP000008370"/>
    </source>
</evidence>
<dbReference type="InParanoid" id="K5V4G6"/>
<dbReference type="EMBL" id="JH930470">
    <property type="protein sequence ID" value="EKM57501.1"/>
    <property type="molecule type" value="Genomic_DNA"/>
</dbReference>
<feature type="compositionally biased region" description="Polar residues" evidence="1">
    <location>
        <begin position="330"/>
        <end position="339"/>
    </location>
</feature>
<sequence length="684" mass="72000">MTPPFIPPPLSEASTDGPQQDTPEVDLAPDTSFAPSANHPEPLSHAAEPTQPPSLTVQTAVGPSGSPLSSPSSQPSSDQSGSSGSGSDESSSNTSSVEIVNYDNVSEGWEADRRRGVPLTERIVHERRRLLVAESTTNLVSCHLTPSDHADTSHHADTASTHGLCTHCGSPKPSSVNGRQLAPSPDLTEYEPDGLTPPSSPKSKKGWRKLLQPIIAHDTKAVHGSDSPPSPMPKSPTTTGPLGLGFLQGAWSSTLTLASTNGSSPSKAADSSSPSSIKRRETSGVRRLFAKGKDRDWSPPAPPDADDEPWEVVNRASVLWAEEQEHKSGSRSISPVSEVSQEHGYVSPMSPSPRSTRRQALASPQTTPFLNRPIRHPAMNGSTLTLPMNHSVVSLQSSTAAGSGAGRPSPTSDLGAHDTQSQKKAKRPPPPPPPPRRKAMSTTMKASPSAVWLPLIDTQAAASVRSYAEVASPAQTLASPMTATTIVTPYEPRPYPSLPSLRPSSPDGAETTYSLPSPPPSAGLYGSFNVPMSVPVQDSDAVSIASSYAGMSSAPATRYNPAQTRVPPPVVTVTDSMSTISIESPSITPPRTPTTPTHPHHYPGRPLPQPPRSQPPHQPQPALPCRQPSPLRTTAAVASPVSPAVSPISEHSYFSDLDDLASRVIEGDHNGRNYEVGPSRSPAH</sequence>
<protein>
    <submittedName>
        <fullName evidence="2">Uncharacterized protein</fullName>
    </submittedName>
</protein>
<feature type="region of interest" description="Disordered" evidence="1">
    <location>
        <begin position="171"/>
        <end position="206"/>
    </location>
</feature>
<feature type="compositionally biased region" description="Polar residues" evidence="1">
    <location>
        <begin position="380"/>
        <end position="401"/>
    </location>
</feature>
<evidence type="ECO:0000313" key="2">
    <source>
        <dbReference type="EMBL" id="EKM57501.1"/>
    </source>
</evidence>
<feature type="compositionally biased region" description="Polar residues" evidence="1">
    <location>
        <begin position="12"/>
        <end position="22"/>
    </location>
</feature>
<evidence type="ECO:0000256" key="1">
    <source>
        <dbReference type="SAM" id="MobiDB-lite"/>
    </source>
</evidence>
<feature type="compositionally biased region" description="Low complexity" evidence="1">
    <location>
        <begin position="62"/>
        <end position="96"/>
    </location>
</feature>
<feature type="compositionally biased region" description="Low complexity" evidence="1">
    <location>
        <begin position="263"/>
        <end position="276"/>
    </location>
</feature>
<dbReference type="STRING" id="650164.K5V4G6"/>
<feature type="compositionally biased region" description="Polar residues" evidence="1">
    <location>
        <begin position="250"/>
        <end position="262"/>
    </location>
</feature>
<dbReference type="HOGENOM" id="CLU_402300_0_0_1"/>
<dbReference type="Proteomes" id="UP000008370">
    <property type="component" value="Unassembled WGS sequence"/>
</dbReference>
<gene>
    <name evidence="2" type="ORF">PHACADRAFT_251172</name>
</gene>
<organism evidence="2 3">
    <name type="scientific">Phanerochaete carnosa (strain HHB-10118-sp)</name>
    <name type="common">White-rot fungus</name>
    <name type="synonym">Peniophora carnosa</name>
    <dbReference type="NCBI Taxonomy" id="650164"/>
    <lineage>
        <taxon>Eukaryota</taxon>
        <taxon>Fungi</taxon>
        <taxon>Dikarya</taxon>
        <taxon>Basidiomycota</taxon>
        <taxon>Agaricomycotina</taxon>
        <taxon>Agaricomycetes</taxon>
        <taxon>Polyporales</taxon>
        <taxon>Phanerochaetaceae</taxon>
        <taxon>Phanerochaete</taxon>
    </lineage>
</organism>
<accession>K5V4G6</accession>
<feature type="region of interest" description="Disordered" evidence="1">
    <location>
        <begin position="580"/>
        <end position="651"/>
    </location>
</feature>
<keyword evidence="3" id="KW-1185">Reference proteome</keyword>
<feature type="region of interest" description="Disordered" evidence="1">
    <location>
        <begin position="1"/>
        <end position="115"/>
    </location>
</feature>
<dbReference type="AlphaFoldDB" id="K5V4G6"/>
<feature type="region of interest" description="Disordered" evidence="1">
    <location>
        <begin position="219"/>
        <end position="446"/>
    </location>
</feature>
<reference evidence="2 3" key="1">
    <citation type="journal article" date="2012" name="BMC Genomics">
        <title>Comparative genomics of the white-rot fungi, Phanerochaete carnosa and P. chrysosporium, to elucidate the genetic basis of the distinct wood types they colonize.</title>
        <authorList>
            <person name="Suzuki H."/>
            <person name="MacDonald J."/>
            <person name="Syed K."/>
            <person name="Salamov A."/>
            <person name="Hori C."/>
            <person name="Aerts A."/>
            <person name="Henrissat B."/>
            <person name="Wiebenga A."/>
            <person name="vanKuyk P.A."/>
            <person name="Barry K."/>
            <person name="Lindquist E."/>
            <person name="LaButti K."/>
            <person name="Lapidus A."/>
            <person name="Lucas S."/>
            <person name="Coutinho P."/>
            <person name="Gong Y."/>
            <person name="Samejima M."/>
            <person name="Mahadevan R."/>
            <person name="Abou-Zaid M."/>
            <person name="de Vries R.P."/>
            <person name="Igarashi K."/>
            <person name="Yadav J.S."/>
            <person name="Grigoriev I.V."/>
            <person name="Master E.R."/>
        </authorList>
    </citation>
    <scope>NUCLEOTIDE SEQUENCE [LARGE SCALE GENOMIC DNA]</scope>
    <source>
        <strain evidence="2 3">HHB-10118-sp</strain>
    </source>
</reference>
<name>K5V4G6_PHACS</name>